<dbReference type="PANTHER" id="PTHR43236">
    <property type="entry name" value="ANTITOXIN HIGA1"/>
    <property type="match status" value="1"/>
</dbReference>
<reference evidence="2 3" key="1">
    <citation type="submission" date="2019-06" db="EMBL/GenBank/DDBJ databases">
        <title>New taxonomy in bacterial strain CC-CFT640, isolated from vineyard.</title>
        <authorList>
            <person name="Lin S.-Y."/>
            <person name="Tsai C.-F."/>
            <person name="Young C.-C."/>
        </authorList>
    </citation>
    <scope>NUCLEOTIDE SEQUENCE [LARGE SCALE GENOMIC DNA]</scope>
    <source>
        <strain evidence="2 3">CC-CFT640</strain>
    </source>
</reference>
<protein>
    <submittedName>
        <fullName evidence="2">ImmA/IrrE family metallo-endopeptidase</fullName>
    </submittedName>
</protein>
<dbReference type="Pfam" id="PF06114">
    <property type="entry name" value="Peptidase_M78"/>
    <property type="match status" value="1"/>
</dbReference>
<dbReference type="PANTHER" id="PTHR43236:SF1">
    <property type="entry name" value="BLL7220 PROTEIN"/>
    <property type="match status" value="1"/>
</dbReference>
<dbReference type="Gene3D" id="1.10.10.2910">
    <property type="match status" value="1"/>
</dbReference>
<evidence type="ECO:0000313" key="2">
    <source>
        <dbReference type="EMBL" id="TXL69424.1"/>
    </source>
</evidence>
<accession>A0A5C8P6S0</accession>
<sequence>MKLACKYADVKEIHIPYKVDGITLDLKVPKKRPKIFLNSSASQNRKRFTTAHELGHILIPWHVGNIIDITSDAPRDGVYDDYWTIETEANNFASELLMPTDWLRGFIKNNDDPEELTKMICSKAGVSSVAATIKLVNTLSAGFVYAQVDRDGTVATSGRTSGTVASSLPWGTSIDDPTKLFASAVRRFDFTIGSSRFFWWNFAHSIPLPRSTRGEDWRTLLNTIVSDAGYDGDRAAALKRSVNGTIAYANGRSQGADRNQEAVYAACLQRFQSNTEMEKIRAHRLFKQFLGARIRALFDGK</sequence>
<evidence type="ECO:0000259" key="1">
    <source>
        <dbReference type="Pfam" id="PF06114"/>
    </source>
</evidence>
<dbReference type="InterPro" id="IPR010359">
    <property type="entry name" value="IrrE_HExxH"/>
</dbReference>
<keyword evidence="3" id="KW-1185">Reference proteome</keyword>
<evidence type="ECO:0000313" key="3">
    <source>
        <dbReference type="Proteomes" id="UP000321638"/>
    </source>
</evidence>
<dbReference type="EMBL" id="VDUZ01000083">
    <property type="protein sequence ID" value="TXL69424.1"/>
    <property type="molecule type" value="Genomic_DNA"/>
</dbReference>
<dbReference type="Proteomes" id="UP000321638">
    <property type="component" value="Unassembled WGS sequence"/>
</dbReference>
<feature type="domain" description="IrrE N-terminal-like" evidence="1">
    <location>
        <begin position="12"/>
        <end position="134"/>
    </location>
</feature>
<dbReference type="InterPro" id="IPR052345">
    <property type="entry name" value="Rad_response_metalloprotease"/>
</dbReference>
<dbReference type="AlphaFoldDB" id="A0A5C8P6S0"/>
<name>A0A5C8P6S0_9HYPH</name>
<proteinExistence type="predicted"/>
<dbReference type="OrthoDB" id="9794834at2"/>
<comment type="caution">
    <text evidence="2">The sequence shown here is derived from an EMBL/GenBank/DDBJ whole genome shotgun (WGS) entry which is preliminary data.</text>
</comment>
<gene>
    <name evidence="2" type="ORF">FHP25_38985</name>
</gene>
<dbReference type="RefSeq" id="WP_147852426.1">
    <property type="nucleotide sequence ID" value="NZ_VDUZ01000083.1"/>
</dbReference>
<organism evidence="2 3">
    <name type="scientific">Vineibacter terrae</name>
    <dbReference type="NCBI Taxonomy" id="2586908"/>
    <lineage>
        <taxon>Bacteria</taxon>
        <taxon>Pseudomonadati</taxon>
        <taxon>Pseudomonadota</taxon>
        <taxon>Alphaproteobacteria</taxon>
        <taxon>Hyphomicrobiales</taxon>
        <taxon>Vineibacter</taxon>
    </lineage>
</organism>